<name>A0ABW8NP44_9GAMM</name>
<dbReference type="RefSeq" id="WP_416207544.1">
    <property type="nucleotide sequence ID" value="NZ_JBBKTX010000042.1"/>
</dbReference>
<keyword evidence="3" id="KW-0378">Hydrolase</keyword>
<dbReference type="PANTHER" id="PTHR42708:SF1">
    <property type="entry name" value="GLIDING MOTILITY PROTEIN MGLA"/>
    <property type="match status" value="1"/>
</dbReference>
<proteinExistence type="inferred from homology"/>
<gene>
    <name evidence="5" type="ORF">WG929_20360</name>
</gene>
<dbReference type="InterPro" id="IPR004130">
    <property type="entry name" value="Gpn"/>
</dbReference>
<dbReference type="InterPro" id="IPR027417">
    <property type="entry name" value="P-loop_NTPase"/>
</dbReference>
<protein>
    <submittedName>
        <fullName evidence="5">ATP/GTP-binding protein</fullName>
    </submittedName>
</protein>
<reference evidence="5 6" key="1">
    <citation type="submission" date="2024-03" db="EMBL/GenBank/DDBJ databases">
        <title>High-quality draft genome sequence of Oceanobacter sp. wDCs-4.</title>
        <authorList>
            <person name="Dong C."/>
        </authorList>
    </citation>
    <scope>NUCLEOTIDE SEQUENCE [LARGE SCALE GENOMIC DNA]</scope>
    <source>
        <strain evidence="6">wDCs-4</strain>
    </source>
</reference>
<dbReference type="Proteomes" id="UP001620597">
    <property type="component" value="Unassembled WGS sequence"/>
</dbReference>
<accession>A0ABW8NP44</accession>
<keyword evidence="6" id="KW-1185">Reference proteome</keyword>
<dbReference type="CDD" id="cd00882">
    <property type="entry name" value="Ras_like_GTPase"/>
    <property type="match status" value="1"/>
</dbReference>
<evidence type="ECO:0000256" key="2">
    <source>
        <dbReference type="ARBA" id="ARBA00022741"/>
    </source>
</evidence>
<dbReference type="InterPro" id="IPR052705">
    <property type="entry name" value="Gliding_Motility_GTPase"/>
</dbReference>
<dbReference type="EMBL" id="JBBKTX010000042">
    <property type="protein sequence ID" value="MFK4754759.1"/>
    <property type="molecule type" value="Genomic_DNA"/>
</dbReference>
<keyword evidence="2" id="KW-0547">Nucleotide-binding</keyword>
<dbReference type="PANTHER" id="PTHR42708">
    <property type="entry name" value="ATP/GTP-BINDING PROTEIN-RELATED"/>
    <property type="match status" value="1"/>
</dbReference>
<evidence type="ECO:0000313" key="6">
    <source>
        <dbReference type="Proteomes" id="UP001620597"/>
    </source>
</evidence>
<sequence>MNRENKIIFIGPMGAGKSTAITTISDDPPVTTEAKNSNKKLVNKATTTVAMDYGRILLNNDENINLYGIPGQDHFRFVWPIIAKGALGAILLLDCSQINWKQQLLVFMEAFNQLASTGRIAIALNRNQINDTEECFSTLLEENIFAPVFNADPRNRDDILLLLEALIANAESEVFLDE</sequence>
<organism evidence="5 6">
    <name type="scientific">Oceanobacter antarcticus</name>
    <dbReference type="NCBI Taxonomy" id="3133425"/>
    <lineage>
        <taxon>Bacteria</taxon>
        <taxon>Pseudomonadati</taxon>
        <taxon>Pseudomonadota</taxon>
        <taxon>Gammaproteobacteria</taxon>
        <taxon>Oceanospirillales</taxon>
        <taxon>Oceanospirillaceae</taxon>
        <taxon>Oceanobacter</taxon>
    </lineage>
</organism>
<evidence type="ECO:0000256" key="4">
    <source>
        <dbReference type="ARBA" id="ARBA00023134"/>
    </source>
</evidence>
<dbReference type="Pfam" id="PF03029">
    <property type="entry name" value="ATP_bind_1"/>
    <property type="match status" value="1"/>
</dbReference>
<evidence type="ECO:0000256" key="3">
    <source>
        <dbReference type="ARBA" id="ARBA00022801"/>
    </source>
</evidence>
<comment type="caution">
    <text evidence="5">The sequence shown here is derived from an EMBL/GenBank/DDBJ whole genome shotgun (WGS) entry which is preliminary data.</text>
</comment>
<dbReference type="Gene3D" id="3.40.50.300">
    <property type="entry name" value="P-loop containing nucleotide triphosphate hydrolases"/>
    <property type="match status" value="1"/>
</dbReference>
<evidence type="ECO:0000313" key="5">
    <source>
        <dbReference type="EMBL" id="MFK4754759.1"/>
    </source>
</evidence>
<dbReference type="SUPFAM" id="SSF52540">
    <property type="entry name" value="P-loop containing nucleoside triphosphate hydrolases"/>
    <property type="match status" value="1"/>
</dbReference>
<keyword evidence="4" id="KW-0342">GTP-binding</keyword>
<comment type="similarity">
    <text evidence="1">Belongs to the GPN-loop GTPase family.</text>
</comment>
<evidence type="ECO:0000256" key="1">
    <source>
        <dbReference type="ARBA" id="ARBA00005290"/>
    </source>
</evidence>